<dbReference type="Proteomes" id="UP001197378">
    <property type="component" value="Unassembled WGS sequence"/>
</dbReference>
<dbReference type="GO" id="GO:0004519">
    <property type="term" value="F:endonuclease activity"/>
    <property type="evidence" value="ECO:0007669"/>
    <property type="project" value="InterPro"/>
</dbReference>
<accession>A0AAE2YQS9</accession>
<dbReference type="GO" id="GO:0003723">
    <property type="term" value="F:RNA binding"/>
    <property type="evidence" value="ECO:0007669"/>
    <property type="project" value="InterPro"/>
</dbReference>
<keyword evidence="2" id="KW-1185">Reference proteome</keyword>
<protein>
    <submittedName>
        <fullName evidence="1">Type II toxin-antitoxin system HigB family toxin</fullName>
    </submittedName>
</protein>
<dbReference type="GO" id="GO:0110001">
    <property type="term" value="C:toxin-antitoxin complex"/>
    <property type="evidence" value="ECO:0007669"/>
    <property type="project" value="InterPro"/>
</dbReference>
<dbReference type="EMBL" id="JAAXYO010000149">
    <property type="protein sequence ID" value="MBU2788457.1"/>
    <property type="molecule type" value="Genomic_DNA"/>
</dbReference>
<dbReference type="AlphaFoldDB" id="A0AAE2YQS9"/>
<reference evidence="1" key="1">
    <citation type="journal article" date="2021" name="ISME J.">
        <title>Genomic evolution of the class Acidithiobacillia: deep-branching Proteobacteria living in extreme acidic conditions.</title>
        <authorList>
            <person name="Moya-Beltran A."/>
            <person name="Beard S."/>
            <person name="Rojas-Villalobos C."/>
            <person name="Issotta F."/>
            <person name="Gallardo Y."/>
            <person name="Ulloa R."/>
            <person name="Giaveno A."/>
            <person name="Degli Esposti M."/>
            <person name="Johnson D.B."/>
            <person name="Quatrini R."/>
        </authorList>
    </citation>
    <scope>NUCLEOTIDE SEQUENCE</scope>
    <source>
        <strain evidence="1">VAN18-1</strain>
    </source>
</reference>
<proteinExistence type="predicted"/>
<evidence type="ECO:0000313" key="1">
    <source>
        <dbReference type="EMBL" id="MBU2788457.1"/>
    </source>
</evidence>
<organism evidence="1 2">
    <name type="scientific">Igneacidithiobacillus copahuensis</name>
    <dbReference type="NCBI Taxonomy" id="2724909"/>
    <lineage>
        <taxon>Bacteria</taxon>
        <taxon>Pseudomonadati</taxon>
        <taxon>Pseudomonadota</taxon>
        <taxon>Acidithiobacillia</taxon>
        <taxon>Acidithiobacillales</taxon>
        <taxon>Acidithiobacillaceae</taxon>
        <taxon>Igneacidithiobacillus</taxon>
    </lineage>
</organism>
<evidence type="ECO:0000313" key="2">
    <source>
        <dbReference type="Proteomes" id="UP001197378"/>
    </source>
</evidence>
<comment type="caution">
    <text evidence="1">The sequence shown here is derived from an EMBL/GenBank/DDBJ whole genome shotgun (WGS) entry which is preliminary data.</text>
</comment>
<dbReference type="Pfam" id="PF09907">
    <property type="entry name" value="HigB_toxin"/>
    <property type="match status" value="1"/>
</dbReference>
<sequence>MHIISHAKIVKAQAEHRDCSSALDQWYRLTKRVSWSNYAEVKACFPAVDKVGDKYVFDVAGNKLRLIAAIHFNTGRVFVRAVLAHKAYDKGDWR</sequence>
<gene>
    <name evidence="1" type="ORF">HFQ13_09655</name>
</gene>
<name>A0AAE2YQS9_9PROT</name>
<dbReference type="InterPro" id="IPR018669">
    <property type="entry name" value="Toxin_HigB"/>
</dbReference>